<keyword evidence="3" id="KW-0808">Transferase</keyword>
<name>A0A540VPL9_9GAMM</name>
<dbReference type="EMBL" id="VIFK01000147">
    <property type="protein sequence ID" value="TQE98714.1"/>
    <property type="molecule type" value="Genomic_DNA"/>
</dbReference>
<dbReference type="GO" id="GO:1901135">
    <property type="term" value="P:carbohydrate derivative metabolic process"/>
    <property type="evidence" value="ECO:0007669"/>
    <property type="project" value="UniProtKB-ARBA"/>
</dbReference>
<dbReference type="CDD" id="cd03801">
    <property type="entry name" value="GT4_PimA-like"/>
    <property type="match status" value="1"/>
</dbReference>
<accession>A0A540VPL9</accession>
<dbReference type="Gene3D" id="3.40.50.2000">
    <property type="entry name" value="Glycogen Phosphorylase B"/>
    <property type="match status" value="2"/>
</dbReference>
<dbReference type="Proteomes" id="UP000315400">
    <property type="component" value="Unassembled WGS sequence"/>
</dbReference>
<evidence type="ECO:0000313" key="3">
    <source>
        <dbReference type="EMBL" id="TQE98714.1"/>
    </source>
</evidence>
<proteinExistence type="predicted"/>
<evidence type="ECO:0000259" key="2">
    <source>
        <dbReference type="Pfam" id="PF13439"/>
    </source>
</evidence>
<evidence type="ECO:0000313" key="4">
    <source>
        <dbReference type="Proteomes" id="UP000315400"/>
    </source>
</evidence>
<dbReference type="AlphaFoldDB" id="A0A540VPL9"/>
<evidence type="ECO:0000259" key="1">
    <source>
        <dbReference type="Pfam" id="PF00534"/>
    </source>
</evidence>
<dbReference type="Pfam" id="PF13439">
    <property type="entry name" value="Glyco_transf_4"/>
    <property type="match status" value="1"/>
</dbReference>
<reference evidence="3 4" key="1">
    <citation type="submission" date="2019-06" db="EMBL/GenBank/DDBJ databases">
        <title>Metagenome assembled Genome of Spiribacter salinus SL48-SHIP from the microbial mat of Salt Lake 48 (Novosibirsk region, Russia).</title>
        <authorList>
            <person name="Shipova A."/>
            <person name="Rozanov A.S."/>
            <person name="Bryanskaya A.V."/>
            <person name="Peltek S.E."/>
        </authorList>
    </citation>
    <scope>NUCLEOTIDE SEQUENCE [LARGE SCALE GENOMIC DNA]</scope>
    <source>
        <strain evidence="3">SL48-SHIP-2</strain>
    </source>
</reference>
<comment type="caution">
    <text evidence="3">The sequence shown here is derived from an EMBL/GenBank/DDBJ whole genome shotgun (WGS) entry which is preliminary data.</text>
</comment>
<sequence length="415" mass="46979">MRGHSLKKKELPEGDFGVAGAHTARRSNPRVLQVHHFRFPAVAGGVDRVVVELLRALGPHEAVLFEVGGWSDRRLVKKHVEGFTVYRRRLRRPSSKASWHQKVWAVLEEVLTLAQLALLLRRERIDVVHLHTLQDYQEYFIRLSRWGLCRCLLTLHRGETLGFRERSRQQQERWRRILDRCWGVSAVSRSLARLAERRLPMRKRVRAVLNGIGDPAEATGMVGAEFQGESGYALCIGALEHYKGHDIAIEAWRNVGRQYPELELRIVGSGSLERSLRRQAEESHARVRFMGALRHEEVLETLAGASLFLMPSRNEGLGVAVLEAMSLSRPIIASDIPVFQELITDGDDGRLFEAGNAESLSRTVMEVLSDDQSRARLQTSARARFLKRFRAAEMVAGYRQIYREIRSGAASDAGG</sequence>
<feature type="domain" description="Glycosyl transferase family 1" evidence="1">
    <location>
        <begin position="228"/>
        <end position="383"/>
    </location>
</feature>
<dbReference type="InterPro" id="IPR001296">
    <property type="entry name" value="Glyco_trans_1"/>
</dbReference>
<dbReference type="GO" id="GO:0016757">
    <property type="term" value="F:glycosyltransferase activity"/>
    <property type="evidence" value="ECO:0007669"/>
    <property type="project" value="InterPro"/>
</dbReference>
<dbReference type="InterPro" id="IPR028098">
    <property type="entry name" value="Glyco_trans_4-like_N"/>
</dbReference>
<protein>
    <submittedName>
        <fullName evidence="3">Glycosyltransferase family 4 protein</fullName>
    </submittedName>
</protein>
<dbReference type="Pfam" id="PF00534">
    <property type="entry name" value="Glycos_transf_1"/>
    <property type="match status" value="1"/>
</dbReference>
<feature type="domain" description="Glycosyltransferase subfamily 4-like N-terminal" evidence="2">
    <location>
        <begin position="44"/>
        <end position="212"/>
    </location>
</feature>
<gene>
    <name evidence="3" type="ORF">FKY71_12345</name>
</gene>
<dbReference type="PANTHER" id="PTHR12526">
    <property type="entry name" value="GLYCOSYLTRANSFERASE"/>
    <property type="match status" value="1"/>
</dbReference>
<organism evidence="3 4">
    <name type="scientific">Spiribacter salinus</name>
    <dbReference type="NCBI Taxonomy" id="1335746"/>
    <lineage>
        <taxon>Bacteria</taxon>
        <taxon>Pseudomonadati</taxon>
        <taxon>Pseudomonadota</taxon>
        <taxon>Gammaproteobacteria</taxon>
        <taxon>Chromatiales</taxon>
        <taxon>Ectothiorhodospiraceae</taxon>
        <taxon>Spiribacter</taxon>
    </lineage>
</organism>
<dbReference type="SUPFAM" id="SSF53756">
    <property type="entry name" value="UDP-Glycosyltransferase/glycogen phosphorylase"/>
    <property type="match status" value="1"/>
</dbReference>